<dbReference type="GO" id="GO:0006874">
    <property type="term" value="P:intracellular calcium ion homeostasis"/>
    <property type="evidence" value="ECO:0007669"/>
    <property type="project" value="TreeGrafter"/>
</dbReference>
<name>A0A0F8USA5_9EURO</name>
<dbReference type="OrthoDB" id="21470at2759"/>
<reference evidence="3 4" key="1">
    <citation type="submission" date="2015-02" db="EMBL/GenBank/DDBJ databases">
        <title>Draft Genome Sequences of Two Closely-Related Aflatoxigenic Aspergillus Species Obtained from the Cote d'Ivoire.</title>
        <authorList>
            <person name="Moore G.G."/>
            <person name="Beltz S.B."/>
            <person name="Mack B.M."/>
        </authorList>
    </citation>
    <scope>NUCLEOTIDE SEQUENCE [LARGE SCALE GENOMIC DNA]</scope>
    <source>
        <strain evidence="3 4">SRRC1468</strain>
    </source>
</reference>
<comment type="caution">
    <text evidence="3">The sequence shown here is derived from an EMBL/GenBank/DDBJ whole genome shotgun (WGS) entry which is preliminary data.</text>
</comment>
<feature type="compositionally biased region" description="Low complexity" evidence="1">
    <location>
        <begin position="426"/>
        <end position="436"/>
    </location>
</feature>
<sequence>MRRPTSHPQSLDSHPSIFLNLERRTAETMASHQIAIAKASLAAGLLRPDPTSIARDDITALHNYLERALSHCSPANIQTCKSWLLRYVVSSSNRVSLLAKYLVALAGSLPSGQDGSAAPATPDTRTGPSAKRKRLHMLYLLNDLFHHTKYHNNSTAAFSTLSGSLQPHIVELLSYAASYDRQKHPKHHKRLDGLLDIWQQHSYFAEDFVSKLREVVINSAVSGPVKTSATAEENKVESGQKLFAGRDAPFVMPSTHGDLSTPYYDLPAGNLVPHIIPNSTIPLRPDSIKPLQFLAGPADGKLVTALKAFLKDVDLIYGSGSLEQNDDEVIDIDDLGQTVIRDTLTGDILQSDTYYGWSRLFCQQMKKRNTRHSSHSRSRSRSRSPARRRRYSDSLASDDSRYRSPRSRSRSPARRPYDSRSRSRSRTTSWRRSGSGSREKSYSPQPPGPPSMSGNNIPPPPLPQPYHHHHHHHQPGNPYINAPPPPAPPSFPPLLHQMQFPPTGQHSFPPGMPVPPPPPSNYQGVWPPPPPAMPSYGGSPGGGMPPNFPPPFAPGGNSGQYPGQPMPPGSYHFPPPHQPGGGGRGSWQYPPGPPSGRGWR</sequence>
<feature type="compositionally biased region" description="Basic residues" evidence="1">
    <location>
        <begin position="403"/>
        <end position="413"/>
    </location>
</feature>
<feature type="region of interest" description="Disordered" evidence="1">
    <location>
        <begin position="366"/>
        <end position="600"/>
    </location>
</feature>
<organism evidence="3 4">
    <name type="scientific">Aspergillus rambellii</name>
    <dbReference type="NCBI Taxonomy" id="308745"/>
    <lineage>
        <taxon>Eukaryota</taxon>
        <taxon>Fungi</taxon>
        <taxon>Dikarya</taxon>
        <taxon>Ascomycota</taxon>
        <taxon>Pezizomycotina</taxon>
        <taxon>Eurotiomycetes</taxon>
        <taxon>Eurotiomycetidae</taxon>
        <taxon>Eurotiales</taxon>
        <taxon>Aspergillaceae</taxon>
        <taxon>Aspergillus</taxon>
        <taxon>Aspergillus subgen. Nidulantes</taxon>
    </lineage>
</organism>
<protein>
    <recommendedName>
        <fullName evidence="2">CID domain-containing protein</fullName>
    </recommendedName>
</protein>
<feature type="domain" description="CID" evidence="2">
    <location>
        <begin position="53"/>
        <end position="220"/>
    </location>
</feature>
<accession>A0A0F8USA5</accession>
<feature type="compositionally biased region" description="Pro residues" evidence="1">
    <location>
        <begin position="564"/>
        <end position="578"/>
    </location>
</feature>
<dbReference type="Gene3D" id="1.25.40.90">
    <property type="match status" value="1"/>
</dbReference>
<feature type="compositionally biased region" description="Basic residues" evidence="1">
    <location>
        <begin position="366"/>
        <end position="390"/>
    </location>
</feature>
<evidence type="ECO:0000256" key="1">
    <source>
        <dbReference type="SAM" id="MobiDB-lite"/>
    </source>
</evidence>
<dbReference type="Pfam" id="PF04818">
    <property type="entry name" value="CID"/>
    <property type="match status" value="1"/>
</dbReference>
<gene>
    <name evidence="3" type="ORF">ARAM_000835</name>
</gene>
<feature type="region of interest" description="Disordered" evidence="1">
    <location>
        <begin position="111"/>
        <end position="131"/>
    </location>
</feature>
<dbReference type="PANTHER" id="PTHR12323">
    <property type="entry name" value="SR-RELATED CTD ASSOCIATED FACTOR 6"/>
    <property type="match status" value="1"/>
</dbReference>
<feature type="compositionally biased region" description="Pro residues" evidence="1">
    <location>
        <begin position="510"/>
        <end position="533"/>
    </location>
</feature>
<evidence type="ECO:0000259" key="2">
    <source>
        <dbReference type="PROSITE" id="PS51391"/>
    </source>
</evidence>
<evidence type="ECO:0000313" key="3">
    <source>
        <dbReference type="EMBL" id="KKK13716.1"/>
    </source>
</evidence>
<dbReference type="InterPro" id="IPR006569">
    <property type="entry name" value="CID_dom"/>
</dbReference>
<dbReference type="Proteomes" id="UP000034291">
    <property type="component" value="Unassembled WGS sequence"/>
</dbReference>
<dbReference type="STRING" id="308745.A0A0F8USA5"/>
<dbReference type="AlphaFoldDB" id="A0A0F8USA5"/>
<dbReference type="PROSITE" id="PS51391">
    <property type="entry name" value="CID"/>
    <property type="match status" value="1"/>
</dbReference>
<dbReference type="PANTHER" id="PTHR12323:SF0">
    <property type="entry name" value="CALCIUM HOMEOSTASIS ENDOPLASMIC RETICULUM PROTEIN"/>
    <property type="match status" value="1"/>
</dbReference>
<dbReference type="GO" id="GO:0048471">
    <property type="term" value="C:perinuclear region of cytoplasm"/>
    <property type="evidence" value="ECO:0007669"/>
    <property type="project" value="TreeGrafter"/>
</dbReference>
<feature type="compositionally biased region" description="Pro residues" evidence="1">
    <location>
        <begin position="481"/>
        <end position="492"/>
    </location>
</feature>
<proteinExistence type="predicted"/>
<dbReference type="InterPro" id="IPR008942">
    <property type="entry name" value="ENTH_VHS"/>
</dbReference>
<evidence type="ECO:0000313" key="4">
    <source>
        <dbReference type="Proteomes" id="UP000034291"/>
    </source>
</evidence>
<keyword evidence="4" id="KW-1185">Reference proteome</keyword>
<dbReference type="EMBL" id="JZBS01003756">
    <property type="protein sequence ID" value="KKK13716.1"/>
    <property type="molecule type" value="Genomic_DNA"/>
</dbReference>